<dbReference type="KEGG" id="smaa:IT774_09785"/>
<reference evidence="1 2" key="1">
    <citation type="submission" date="2020-11" db="EMBL/GenBank/DDBJ databases">
        <title>Complete genome sequence for Salinimonas sp. strain G2-b.</title>
        <authorList>
            <person name="Park S.-J."/>
        </authorList>
    </citation>
    <scope>NUCLEOTIDE SEQUENCE [LARGE SCALE GENOMIC DNA]</scope>
    <source>
        <strain evidence="1 2">G2-b</strain>
    </source>
</reference>
<keyword evidence="2" id="KW-1185">Reference proteome</keyword>
<evidence type="ECO:0000313" key="2">
    <source>
        <dbReference type="Proteomes" id="UP000595095"/>
    </source>
</evidence>
<organism evidence="1 2">
    <name type="scientific">Salinimonas marina</name>
    <dbReference type="NCBI Taxonomy" id="2785918"/>
    <lineage>
        <taxon>Bacteria</taxon>
        <taxon>Pseudomonadati</taxon>
        <taxon>Pseudomonadota</taxon>
        <taxon>Gammaproteobacteria</taxon>
        <taxon>Alteromonadales</taxon>
        <taxon>Alteromonadaceae</taxon>
        <taxon>Alteromonas/Salinimonas group</taxon>
        <taxon>Salinimonas</taxon>
    </lineage>
</organism>
<gene>
    <name evidence="1" type="ORF">IT774_09785</name>
</gene>
<accession>A0A7S9DVJ0</accession>
<dbReference type="EMBL" id="CP064795">
    <property type="protein sequence ID" value="QPG04533.1"/>
    <property type="molecule type" value="Genomic_DNA"/>
</dbReference>
<dbReference type="AlphaFoldDB" id="A0A7S9DVJ0"/>
<dbReference type="Proteomes" id="UP000595095">
    <property type="component" value="Chromosome"/>
</dbReference>
<dbReference type="RefSeq" id="WP_195809627.1">
    <property type="nucleotide sequence ID" value="NZ_CP064795.1"/>
</dbReference>
<protein>
    <submittedName>
        <fullName evidence="1">Uncharacterized protein</fullName>
    </submittedName>
</protein>
<sequence>MRISPPENMIAIPDGYESCDVVGINYRYFSIWLEASLLAQLTGVVTEVRFPWSQAVNADNYLTRLNRLPEYALDTMALMQTTMQAQNCRIISCEADKFRCALALVAPLPQIVYQGLQSMPCPDMFSMPQMVNIDKNPTQYIQAHRKRHES</sequence>
<name>A0A7S9DVJ0_9ALTE</name>
<proteinExistence type="predicted"/>
<evidence type="ECO:0000313" key="1">
    <source>
        <dbReference type="EMBL" id="QPG04533.1"/>
    </source>
</evidence>